<dbReference type="PROSITE" id="PS50048">
    <property type="entry name" value="ZN2_CY6_FUNGAL_2"/>
    <property type="match status" value="1"/>
</dbReference>
<keyword evidence="9" id="KW-1185">Reference proteome</keyword>
<evidence type="ECO:0000259" key="7">
    <source>
        <dbReference type="PROSITE" id="PS50048"/>
    </source>
</evidence>
<evidence type="ECO:0000256" key="6">
    <source>
        <dbReference type="ARBA" id="ARBA00023242"/>
    </source>
</evidence>
<keyword evidence="3" id="KW-0805">Transcription regulation</keyword>
<name>A0ABR3XAX7_9PEZI</name>
<feature type="domain" description="Zn(2)-C6 fungal-type" evidence="7">
    <location>
        <begin position="22"/>
        <end position="51"/>
    </location>
</feature>
<dbReference type="Gene3D" id="4.10.240.10">
    <property type="entry name" value="Zn(2)-C6 fungal-type DNA-binding domain"/>
    <property type="match status" value="1"/>
</dbReference>
<accession>A0ABR3XAX7</accession>
<comment type="caution">
    <text evidence="8">The sequence shown here is derived from an EMBL/GenBank/DDBJ whole genome shotgun (WGS) entry which is preliminary data.</text>
</comment>
<dbReference type="Pfam" id="PF11951">
    <property type="entry name" value="Fungal_trans_2"/>
    <property type="match status" value="1"/>
</dbReference>
<evidence type="ECO:0000256" key="3">
    <source>
        <dbReference type="ARBA" id="ARBA00023015"/>
    </source>
</evidence>
<dbReference type="CDD" id="cd00067">
    <property type="entry name" value="GAL4"/>
    <property type="match status" value="1"/>
</dbReference>
<comment type="subcellular location">
    <subcellularLocation>
        <location evidence="1">Nucleus</location>
    </subcellularLocation>
</comment>
<evidence type="ECO:0000256" key="1">
    <source>
        <dbReference type="ARBA" id="ARBA00004123"/>
    </source>
</evidence>
<dbReference type="Pfam" id="PF00172">
    <property type="entry name" value="Zn_clus"/>
    <property type="match status" value="1"/>
</dbReference>
<dbReference type="InterPro" id="IPR021858">
    <property type="entry name" value="Fun_TF"/>
</dbReference>
<evidence type="ECO:0000313" key="8">
    <source>
        <dbReference type="EMBL" id="KAL1873076.1"/>
    </source>
</evidence>
<organism evidence="8 9">
    <name type="scientific">Phialemonium thermophilum</name>
    <dbReference type="NCBI Taxonomy" id="223376"/>
    <lineage>
        <taxon>Eukaryota</taxon>
        <taxon>Fungi</taxon>
        <taxon>Dikarya</taxon>
        <taxon>Ascomycota</taxon>
        <taxon>Pezizomycotina</taxon>
        <taxon>Sordariomycetes</taxon>
        <taxon>Sordariomycetidae</taxon>
        <taxon>Cephalothecales</taxon>
        <taxon>Cephalothecaceae</taxon>
        <taxon>Phialemonium</taxon>
    </lineage>
</organism>
<dbReference type="SMART" id="SM00066">
    <property type="entry name" value="GAL4"/>
    <property type="match status" value="1"/>
</dbReference>
<dbReference type="EMBL" id="JAZHXJ010000128">
    <property type="protein sequence ID" value="KAL1873076.1"/>
    <property type="molecule type" value="Genomic_DNA"/>
</dbReference>
<dbReference type="InterPro" id="IPR036864">
    <property type="entry name" value="Zn2-C6_fun-type_DNA-bd_sf"/>
</dbReference>
<evidence type="ECO:0000313" key="9">
    <source>
        <dbReference type="Proteomes" id="UP001586593"/>
    </source>
</evidence>
<evidence type="ECO:0000256" key="5">
    <source>
        <dbReference type="ARBA" id="ARBA00023163"/>
    </source>
</evidence>
<evidence type="ECO:0000256" key="2">
    <source>
        <dbReference type="ARBA" id="ARBA00022833"/>
    </source>
</evidence>
<dbReference type="PANTHER" id="PTHR37534:SF5">
    <property type="entry name" value="C6 ZINC FINGER DOMAIN-CONTAINING PROTEIN"/>
    <property type="match status" value="1"/>
</dbReference>
<dbReference type="InterPro" id="IPR001138">
    <property type="entry name" value="Zn2Cys6_DnaBD"/>
</dbReference>
<keyword evidence="5" id="KW-0804">Transcription</keyword>
<reference evidence="8 9" key="1">
    <citation type="journal article" date="2024" name="Commun. Biol.">
        <title>Comparative genomic analysis of thermophilic fungi reveals convergent evolutionary adaptations and gene losses.</title>
        <authorList>
            <person name="Steindorff A.S."/>
            <person name="Aguilar-Pontes M.V."/>
            <person name="Robinson A.J."/>
            <person name="Andreopoulos B."/>
            <person name="LaButti K."/>
            <person name="Kuo A."/>
            <person name="Mondo S."/>
            <person name="Riley R."/>
            <person name="Otillar R."/>
            <person name="Haridas S."/>
            <person name="Lipzen A."/>
            <person name="Grimwood J."/>
            <person name="Schmutz J."/>
            <person name="Clum A."/>
            <person name="Reid I.D."/>
            <person name="Moisan M.C."/>
            <person name="Butler G."/>
            <person name="Nguyen T.T.M."/>
            <person name="Dewar K."/>
            <person name="Conant G."/>
            <person name="Drula E."/>
            <person name="Henrissat B."/>
            <person name="Hansel C."/>
            <person name="Singer S."/>
            <person name="Hutchinson M.I."/>
            <person name="de Vries R.P."/>
            <person name="Natvig D.O."/>
            <person name="Powell A.J."/>
            <person name="Tsang A."/>
            <person name="Grigoriev I.V."/>
        </authorList>
    </citation>
    <scope>NUCLEOTIDE SEQUENCE [LARGE SCALE GENOMIC DNA]</scope>
    <source>
        <strain evidence="8 9">ATCC 24622</strain>
    </source>
</reference>
<keyword evidence="2" id="KW-0862">Zinc</keyword>
<keyword evidence="4" id="KW-0238">DNA-binding</keyword>
<dbReference type="PROSITE" id="PS00463">
    <property type="entry name" value="ZN2_CY6_FUNGAL_1"/>
    <property type="match status" value="1"/>
</dbReference>
<dbReference type="Proteomes" id="UP001586593">
    <property type="component" value="Unassembled WGS sequence"/>
</dbReference>
<dbReference type="SUPFAM" id="SSF57701">
    <property type="entry name" value="Zn2/Cys6 DNA-binding domain"/>
    <property type="match status" value="1"/>
</dbReference>
<dbReference type="PANTHER" id="PTHR37534">
    <property type="entry name" value="TRANSCRIPTIONAL ACTIVATOR PROTEIN UGA3"/>
    <property type="match status" value="1"/>
</dbReference>
<evidence type="ECO:0000256" key="4">
    <source>
        <dbReference type="ARBA" id="ARBA00023125"/>
    </source>
</evidence>
<keyword evidence="6" id="KW-0539">Nucleus</keyword>
<protein>
    <recommendedName>
        <fullName evidence="7">Zn(2)-C6 fungal-type domain-containing protein</fullName>
    </recommendedName>
</protein>
<sequence length="540" mass="59849">MNSSHLLFSKQVRGPSSRSKLACEQCRERHVKCDQQRPCGICVRRKVQCSHGGPVEFTPLEWQPGGATVVPEPARRSRSSPSRIVGFVDETPDVSELYHVLPAEPADGTSAISPANTAEGGPLPPVRTDATTPIRDEKEAFYLARYADIIGPRFDMFDSTSRYFTLVLPHVALRDRLVLLACIASAARQYSLVTNRGHHDALAYYNEAIKALSDRLNGSRHEAATFASCLLIAHCEMVESKASDWILHLKGTGELLAMLDWNGRCGGLAQASFWIYCRMVILASLSSGVPAAVDLGRLLRLAYVPDPPEWTIDTWQRKTVYLLGCVQDFWDKTRAQHDAVSRQEELMSQWQEVGDRVLQHDAEAPGVCQALSITAANGEIPFEAVRYINGPVAAAWQMLHTAYLIHTLSRPVPRSARFALLSSPAVADRALQYARKIVSNSIVNACTIAWANAVQLLTVAGRCLVEARERQACLRVLDDIQHHTGWDTRTNMEKLSRAWRHGRAAGRTPHAITGCKPLDDEMTDLGLLLYNAWRGDEDPN</sequence>
<gene>
    <name evidence="8" type="ORF">VTK73DRAFT_1173</name>
</gene>
<proteinExistence type="predicted"/>